<evidence type="ECO:0000256" key="8">
    <source>
        <dbReference type="ARBA" id="ARBA00023136"/>
    </source>
</evidence>
<dbReference type="KEGG" id="rgl:CS053_17210"/>
<keyword evidence="8 9" id="KW-0472">Membrane</keyword>
<dbReference type="GO" id="GO:0008320">
    <property type="term" value="F:protein transmembrane transporter activity"/>
    <property type="evidence" value="ECO:0007669"/>
    <property type="project" value="UniProtKB-UniRule"/>
</dbReference>
<dbReference type="InterPro" id="IPR003369">
    <property type="entry name" value="TatA/B/E"/>
</dbReference>
<keyword evidence="2 9" id="KW-0813">Transport</keyword>
<reference evidence="11 14" key="3">
    <citation type="submission" date="2019-08" db="EMBL/GenBank/DDBJ databases">
        <title>Complete genome sequence of Rhodanobacter glycinis strain T01E-68 isolated from tomato root.</title>
        <authorList>
            <person name="Weon H.-Y."/>
            <person name="Lee S.A."/>
        </authorList>
    </citation>
    <scope>NUCLEOTIDE SEQUENCE [LARGE SCALE GENOMIC DNA]</scope>
    <source>
        <strain evidence="11 14">T01E-68</strain>
    </source>
</reference>
<feature type="region of interest" description="Disordered" evidence="10">
    <location>
        <begin position="45"/>
        <end position="85"/>
    </location>
</feature>
<evidence type="ECO:0000256" key="10">
    <source>
        <dbReference type="SAM" id="MobiDB-lite"/>
    </source>
</evidence>
<dbReference type="EMBL" id="CP042807">
    <property type="protein sequence ID" value="QEE26046.1"/>
    <property type="molecule type" value="Genomic_DNA"/>
</dbReference>
<keyword evidence="7 9" id="KW-0811">Translocation</keyword>
<dbReference type="GO" id="GO:0033281">
    <property type="term" value="C:TAT protein transport complex"/>
    <property type="evidence" value="ECO:0007669"/>
    <property type="project" value="UniProtKB-UniRule"/>
</dbReference>
<evidence type="ECO:0000256" key="7">
    <source>
        <dbReference type="ARBA" id="ARBA00023010"/>
    </source>
</evidence>
<dbReference type="Proteomes" id="UP000321807">
    <property type="component" value="Chromosome"/>
</dbReference>
<keyword evidence="3 9" id="KW-1003">Cell membrane</keyword>
<evidence type="ECO:0000256" key="1">
    <source>
        <dbReference type="ARBA" id="ARBA00004162"/>
    </source>
</evidence>
<evidence type="ECO:0000313" key="12">
    <source>
        <dbReference type="EMBL" id="SFK37336.1"/>
    </source>
</evidence>
<dbReference type="GO" id="GO:0043953">
    <property type="term" value="P:protein transport by the Tat complex"/>
    <property type="evidence" value="ECO:0007669"/>
    <property type="project" value="UniProtKB-UniRule"/>
</dbReference>
<evidence type="ECO:0000256" key="2">
    <source>
        <dbReference type="ARBA" id="ARBA00022448"/>
    </source>
</evidence>
<comment type="subcellular location">
    <subcellularLocation>
        <location evidence="1 9">Cell membrane</location>
        <topology evidence="1 9">Single-pass membrane protein</topology>
    </subcellularLocation>
</comment>
<sequence>MGFDSIWHWLILLVVVLLIFGTKKITNLGPDIGNAVRGFKKAMHGDDEEEAKAKAKAAAEKLQADPPPASTQSTTQEQRDSTESK</sequence>
<name>A0A1I3Z1I5_9GAMM</name>
<comment type="function">
    <text evidence="9">Part of the twin-arginine translocation (Tat) system that transports large folded proteins containing a characteristic twin-arginine motif in their signal peptide across membranes. TatA could form the protein-conducting channel of the Tat system.</text>
</comment>
<feature type="transmembrane region" description="Helical" evidence="9">
    <location>
        <begin position="6"/>
        <end position="22"/>
    </location>
</feature>
<keyword evidence="13" id="KW-1185">Reference proteome</keyword>
<comment type="similarity">
    <text evidence="9">Belongs to the TatA/E family.</text>
</comment>
<proteinExistence type="inferred from homology"/>
<dbReference type="RefSeq" id="WP_008215886.1">
    <property type="nucleotide sequence ID" value="NZ_CP042807.1"/>
</dbReference>
<feature type="compositionally biased region" description="Basic and acidic residues" evidence="10">
    <location>
        <begin position="51"/>
        <end position="63"/>
    </location>
</feature>
<dbReference type="Pfam" id="PF02416">
    <property type="entry name" value="TatA_B_E"/>
    <property type="match status" value="1"/>
</dbReference>
<dbReference type="Proteomes" id="UP000198725">
    <property type="component" value="Unassembled WGS sequence"/>
</dbReference>
<reference evidence="13" key="1">
    <citation type="submission" date="2016-10" db="EMBL/GenBank/DDBJ databases">
        <authorList>
            <person name="Varghese N."/>
            <person name="Submissions S."/>
        </authorList>
    </citation>
    <scope>NUCLEOTIDE SEQUENCE [LARGE SCALE GENOMIC DNA]</scope>
    <source>
        <strain evidence="13">MO64</strain>
    </source>
</reference>
<dbReference type="NCBIfam" id="TIGR01411">
    <property type="entry name" value="tatAE"/>
    <property type="match status" value="1"/>
</dbReference>
<evidence type="ECO:0000256" key="6">
    <source>
        <dbReference type="ARBA" id="ARBA00022989"/>
    </source>
</evidence>
<accession>A0A1I3Z1I5</accession>
<protein>
    <recommendedName>
        <fullName evidence="9">Sec-independent protein translocase protein TatA</fullName>
    </recommendedName>
</protein>
<evidence type="ECO:0000313" key="14">
    <source>
        <dbReference type="Proteomes" id="UP000321807"/>
    </source>
</evidence>
<evidence type="ECO:0000256" key="5">
    <source>
        <dbReference type="ARBA" id="ARBA00022927"/>
    </source>
</evidence>
<keyword evidence="6 9" id="KW-1133">Transmembrane helix</keyword>
<dbReference type="NCBIfam" id="NF002813">
    <property type="entry name" value="PRK02958.1"/>
    <property type="match status" value="1"/>
</dbReference>
<dbReference type="HAMAP" id="MF_00236">
    <property type="entry name" value="TatA_E"/>
    <property type="match status" value="1"/>
</dbReference>
<dbReference type="PANTHER" id="PTHR42982:SF1">
    <property type="entry name" value="SEC-INDEPENDENT PROTEIN TRANSLOCASE PROTEIN TATA"/>
    <property type="match status" value="1"/>
</dbReference>
<organism evidence="12 13">
    <name type="scientific">Rhodanobacter glycinis</name>
    <dbReference type="NCBI Taxonomy" id="582702"/>
    <lineage>
        <taxon>Bacteria</taxon>
        <taxon>Pseudomonadati</taxon>
        <taxon>Pseudomonadota</taxon>
        <taxon>Gammaproteobacteria</taxon>
        <taxon>Lysobacterales</taxon>
        <taxon>Rhodanobacteraceae</taxon>
        <taxon>Rhodanobacter</taxon>
    </lineage>
</organism>
<dbReference type="Gene3D" id="1.20.5.3310">
    <property type="match status" value="1"/>
</dbReference>
<keyword evidence="4 9" id="KW-0812">Transmembrane</keyword>
<comment type="subunit">
    <text evidence="9">The Tat system comprises two distinct complexes: a TatABC complex, containing multiple copies of TatA, TatB and TatC subunits, and a separate TatA complex, containing only TatA subunits. Substrates initially bind to the TatABC complex, which probably triggers association of the separate TatA complex to form the active translocon.</text>
</comment>
<dbReference type="PANTHER" id="PTHR42982">
    <property type="entry name" value="SEC-INDEPENDENT PROTEIN TRANSLOCASE PROTEIN TATA"/>
    <property type="match status" value="1"/>
</dbReference>
<keyword evidence="5 9" id="KW-0653">Protein transport</keyword>
<evidence type="ECO:0000256" key="3">
    <source>
        <dbReference type="ARBA" id="ARBA00022475"/>
    </source>
</evidence>
<evidence type="ECO:0000256" key="9">
    <source>
        <dbReference type="HAMAP-Rule" id="MF_00236"/>
    </source>
</evidence>
<dbReference type="EMBL" id="FOSR01000002">
    <property type="protein sequence ID" value="SFK37336.1"/>
    <property type="molecule type" value="Genomic_DNA"/>
</dbReference>
<dbReference type="InterPro" id="IPR006312">
    <property type="entry name" value="TatA/E"/>
</dbReference>
<dbReference type="AlphaFoldDB" id="A0A1I3Z1I5"/>
<evidence type="ECO:0000256" key="4">
    <source>
        <dbReference type="ARBA" id="ARBA00022692"/>
    </source>
</evidence>
<evidence type="ECO:0000313" key="11">
    <source>
        <dbReference type="EMBL" id="QEE26046.1"/>
    </source>
</evidence>
<reference evidence="12" key="2">
    <citation type="submission" date="2016-10" db="EMBL/GenBank/DDBJ databases">
        <authorList>
            <person name="de Groot N.N."/>
        </authorList>
    </citation>
    <scope>NUCLEOTIDE SEQUENCE [LARGE SCALE GENOMIC DNA]</scope>
    <source>
        <strain evidence="12">MO64</strain>
    </source>
</reference>
<evidence type="ECO:0000313" key="13">
    <source>
        <dbReference type="Proteomes" id="UP000198725"/>
    </source>
</evidence>
<gene>
    <name evidence="9 11" type="primary">tatA</name>
    <name evidence="11" type="ORF">CS053_17210</name>
    <name evidence="12" type="ORF">SAMN05192579_102124</name>
</gene>